<name>A0A1H2HGP4_9PROT</name>
<evidence type="ECO:0000313" key="2">
    <source>
        <dbReference type="EMBL" id="SDU31061.1"/>
    </source>
</evidence>
<dbReference type="KEGG" id="nur:ATY38_10710"/>
<sequence>MTNLDHQVEGKRKEIHTDAYPMSIGEIINLYLDGELDIHPEFQRIYRWNLIQKSRLIESLLLGIPLPSFFVAQREDGVWDVVDGLQRLSTIFSFLGIYKNDAGDIESPLRLTGTEYLPSLEGKCWSEDFDDSNHLSKELQRAFKREKIDLKIIKKESDEYTKYELFQRLNTFGSSLSDQEVRNCLLIMINKEMYSWLSDLANNDHFINVFPLTTKQIDEQYHLELVLRFLALKDVDVARVKGGIDIGEFLTKRMKELATDTSYNMPTEGRKLLKTFKILDLTLGENAFKKFQDGKYTGAFSLSIFEVIGLGLGFNIDSYDENNTIHLDKIREVSKSLLSNSNFEKNSGSGARASSRLPHILPMGRDLLRI</sequence>
<proteinExistence type="predicted"/>
<evidence type="ECO:0000313" key="3">
    <source>
        <dbReference type="Proteomes" id="UP000182882"/>
    </source>
</evidence>
<keyword evidence="3" id="KW-1185">Reference proteome</keyword>
<accession>A0A1H2HGP4</accession>
<dbReference type="EMBL" id="FNLN01000049">
    <property type="protein sequence ID" value="SDU31061.1"/>
    <property type="molecule type" value="Genomic_DNA"/>
</dbReference>
<evidence type="ECO:0000259" key="1">
    <source>
        <dbReference type="Pfam" id="PF03235"/>
    </source>
</evidence>
<organism evidence="2 3">
    <name type="scientific">Nitrosomonas ureae</name>
    <dbReference type="NCBI Taxonomy" id="44577"/>
    <lineage>
        <taxon>Bacteria</taxon>
        <taxon>Pseudomonadati</taxon>
        <taxon>Pseudomonadota</taxon>
        <taxon>Betaproteobacteria</taxon>
        <taxon>Nitrosomonadales</taxon>
        <taxon>Nitrosomonadaceae</taxon>
        <taxon>Nitrosomonas</taxon>
    </lineage>
</organism>
<gene>
    <name evidence="2" type="ORF">SAMN05216406_1499</name>
</gene>
<dbReference type="Proteomes" id="UP000182882">
    <property type="component" value="Unassembled WGS sequence"/>
</dbReference>
<dbReference type="Pfam" id="PF03235">
    <property type="entry name" value="GmrSD_N"/>
    <property type="match status" value="1"/>
</dbReference>
<protein>
    <submittedName>
        <fullName evidence="2">Uncharacterized conserved protein, contains ParB-like and HNH nuclease domains</fullName>
    </submittedName>
</protein>
<dbReference type="InterPro" id="IPR004919">
    <property type="entry name" value="GmrSD_N"/>
</dbReference>
<dbReference type="RefSeq" id="WP_062559297.1">
    <property type="nucleotide sequence ID" value="NZ_CP013341.1"/>
</dbReference>
<dbReference type="PANTHER" id="PTHR39639">
    <property type="entry name" value="CHROMOSOME 16, WHOLE GENOME SHOTGUN SEQUENCE"/>
    <property type="match status" value="1"/>
</dbReference>
<reference evidence="3" key="1">
    <citation type="submission" date="2016-10" db="EMBL/GenBank/DDBJ databases">
        <authorList>
            <person name="Varghese N."/>
            <person name="Submissions S."/>
        </authorList>
    </citation>
    <scope>NUCLEOTIDE SEQUENCE [LARGE SCALE GENOMIC DNA]</scope>
    <source>
        <strain evidence="3">Nm10</strain>
    </source>
</reference>
<dbReference type="AlphaFoldDB" id="A0A1H2HGP4"/>
<feature type="domain" description="GmrSD restriction endonucleases N-terminal" evidence="1">
    <location>
        <begin position="26"/>
        <end position="186"/>
    </location>
</feature>
<dbReference type="PANTHER" id="PTHR39639:SF1">
    <property type="entry name" value="DUF262 DOMAIN-CONTAINING PROTEIN"/>
    <property type="match status" value="1"/>
</dbReference>